<keyword evidence="3" id="KW-1185">Reference proteome</keyword>
<evidence type="ECO:0000256" key="1">
    <source>
        <dbReference type="SAM" id="MobiDB-lite"/>
    </source>
</evidence>
<feature type="region of interest" description="Disordered" evidence="1">
    <location>
        <begin position="1"/>
        <end position="31"/>
    </location>
</feature>
<dbReference type="EMBL" id="JASCTH010000027">
    <property type="protein sequence ID" value="MDI6103638.1"/>
    <property type="molecule type" value="Genomic_DNA"/>
</dbReference>
<protein>
    <submittedName>
        <fullName evidence="2">Uncharacterized protein</fullName>
    </submittedName>
</protein>
<evidence type="ECO:0000313" key="3">
    <source>
        <dbReference type="Proteomes" id="UP001241758"/>
    </source>
</evidence>
<name>A0ABT6WV65_9ACTN</name>
<gene>
    <name evidence="2" type="ORF">QLQ12_34000</name>
</gene>
<proteinExistence type="predicted"/>
<sequence>MADSDPLRRSSQFQFGLREDRTRPRSTPASPLTAWHRWTTLVIAAHAFLAAATTPCTANAEGLIPITVNELRRLFHDLIIKPAARIATGIAWSPFPSPPSTNSEDQPLRPASPQRALKTDLLLEY</sequence>
<evidence type="ECO:0000313" key="2">
    <source>
        <dbReference type="EMBL" id="MDI6103638.1"/>
    </source>
</evidence>
<reference evidence="2 3" key="1">
    <citation type="submission" date="2023-05" db="EMBL/GenBank/DDBJ databases">
        <title>Actinoplanes sp. NEAU-A12 genome sequencing.</title>
        <authorList>
            <person name="Wang Z.-S."/>
        </authorList>
    </citation>
    <scope>NUCLEOTIDE SEQUENCE [LARGE SCALE GENOMIC DNA]</scope>
    <source>
        <strain evidence="2 3">NEAU-A12</strain>
    </source>
</reference>
<dbReference type="RefSeq" id="WP_282764842.1">
    <property type="nucleotide sequence ID" value="NZ_JASCTH010000027.1"/>
</dbReference>
<comment type="caution">
    <text evidence="2">The sequence shown here is derived from an EMBL/GenBank/DDBJ whole genome shotgun (WGS) entry which is preliminary data.</text>
</comment>
<dbReference type="Proteomes" id="UP001241758">
    <property type="component" value="Unassembled WGS sequence"/>
</dbReference>
<feature type="region of interest" description="Disordered" evidence="1">
    <location>
        <begin position="92"/>
        <end position="113"/>
    </location>
</feature>
<organism evidence="2 3">
    <name type="scientific">Actinoplanes sandaracinus</name>
    <dbReference type="NCBI Taxonomy" id="3045177"/>
    <lineage>
        <taxon>Bacteria</taxon>
        <taxon>Bacillati</taxon>
        <taxon>Actinomycetota</taxon>
        <taxon>Actinomycetes</taxon>
        <taxon>Micromonosporales</taxon>
        <taxon>Micromonosporaceae</taxon>
        <taxon>Actinoplanes</taxon>
    </lineage>
</organism>
<accession>A0ABT6WV65</accession>